<dbReference type="OrthoDB" id="9801392at2"/>
<comment type="caution">
    <text evidence="2">The sequence shown here is derived from an EMBL/GenBank/DDBJ whole genome shotgun (WGS) entry which is preliminary data.</text>
</comment>
<proteinExistence type="predicted"/>
<dbReference type="EMBL" id="CBTK010000160">
    <property type="protein sequence ID" value="CDH45457.1"/>
    <property type="molecule type" value="Genomic_DNA"/>
</dbReference>
<name>A0A7U7GC57_9GAMM</name>
<dbReference type="AlphaFoldDB" id="A0A7U7GC57"/>
<dbReference type="Proteomes" id="UP000019184">
    <property type="component" value="Unassembled WGS sequence"/>
</dbReference>
<reference evidence="2 3" key="1">
    <citation type="journal article" date="2014" name="ISME J.">
        <title>Candidatus Competibacter-lineage genomes retrieved from metagenomes reveal functional metabolic diversity.</title>
        <authorList>
            <person name="McIlroy S.J."/>
            <person name="Albertsen M."/>
            <person name="Andresen E.K."/>
            <person name="Saunders A.M."/>
            <person name="Kristiansen R."/>
            <person name="Stokholm-Bjerregaard M."/>
            <person name="Nielsen K.L."/>
            <person name="Nielsen P.H."/>
        </authorList>
    </citation>
    <scope>NUCLEOTIDE SEQUENCE [LARGE SCALE GENOMIC DNA]</scope>
    <source>
        <strain evidence="2 3">Run_B_J11</strain>
    </source>
</reference>
<dbReference type="InterPro" id="IPR010998">
    <property type="entry name" value="Integrase_recombinase_N"/>
</dbReference>
<evidence type="ECO:0000256" key="1">
    <source>
        <dbReference type="ARBA" id="ARBA00023125"/>
    </source>
</evidence>
<dbReference type="GO" id="GO:0003677">
    <property type="term" value="F:DNA binding"/>
    <property type="evidence" value="ECO:0007669"/>
    <property type="project" value="UniProtKB-KW"/>
</dbReference>
<sequence>MTDNYQKYEIECERIRKQNAKLLDEFLLWLQESNLKEETIKQHVNNIDFYINEYLLYEDAAEAKEGVFRASMFLGYWFIKKAMWASHSQIKSNAASLKKFYTFMLEKRLINKEELDDLKETIKEGMPEWVATMRRYDDPSITDMEDVWGI</sequence>
<accession>A0A7U7GC57</accession>
<evidence type="ECO:0000313" key="2">
    <source>
        <dbReference type="EMBL" id="CDH45457.1"/>
    </source>
</evidence>
<dbReference type="Gene3D" id="1.10.150.130">
    <property type="match status" value="1"/>
</dbReference>
<evidence type="ECO:0000313" key="3">
    <source>
        <dbReference type="Proteomes" id="UP000019184"/>
    </source>
</evidence>
<keyword evidence="3" id="KW-1185">Reference proteome</keyword>
<protein>
    <submittedName>
        <fullName evidence="2">Site-specific recombinase like</fullName>
    </submittedName>
</protein>
<organism evidence="2 3">
    <name type="scientific">Candidatus Contendobacter odensis Run_B_J11</name>
    <dbReference type="NCBI Taxonomy" id="1400861"/>
    <lineage>
        <taxon>Bacteria</taxon>
        <taxon>Pseudomonadati</taxon>
        <taxon>Pseudomonadota</taxon>
        <taxon>Gammaproteobacteria</taxon>
        <taxon>Candidatus Competibacteraceae</taxon>
        <taxon>Candidatus Contendibacter</taxon>
    </lineage>
</organism>
<keyword evidence="1" id="KW-0238">DNA-binding</keyword>
<gene>
    <name evidence="2" type="ORF">BN874_2420018</name>
</gene>
<dbReference type="RefSeq" id="WP_034433177.1">
    <property type="nucleotide sequence ID" value="NZ_CBTK010000160.1"/>
</dbReference>